<dbReference type="EMBL" id="QVQW01000068">
    <property type="protein sequence ID" value="RKU41780.1"/>
    <property type="molecule type" value="Genomic_DNA"/>
</dbReference>
<evidence type="ECO:0000256" key="1">
    <source>
        <dbReference type="SAM" id="MobiDB-lite"/>
    </source>
</evidence>
<sequence length="123" mass="14075">MAPPRQETDEEKLYRQTVCALSFSTVVQEVNRGTDQKVKDRASWMFVLKAVHEVTEMNKSDTAKSTDAKDQAPPTSKGKQESQDVADGSAQAEPTERRPRHERSRSNYQRMRYRRQTSNNGTN</sequence>
<gene>
    <name evidence="2" type="ORF">DL546_004625</name>
</gene>
<name>A0A420Y1R5_9PEZI</name>
<organism evidence="2 3">
    <name type="scientific">Coniochaeta pulveracea</name>
    <dbReference type="NCBI Taxonomy" id="177199"/>
    <lineage>
        <taxon>Eukaryota</taxon>
        <taxon>Fungi</taxon>
        <taxon>Dikarya</taxon>
        <taxon>Ascomycota</taxon>
        <taxon>Pezizomycotina</taxon>
        <taxon>Sordariomycetes</taxon>
        <taxon>Sordariomycetidae</taxon>
        <taxon>Coniochaetales</taxon>
        <taxon>Coniochaetaceae</taxon>
        <taxon>Coniochaeta</taxon>
    </lineage>
</organism>
<dbReference type="AlphaFoldDB" id="A0A420Y1R5"/>
<dbReference type="Proteomes" id="UP000275385">
    <property type="component" value="Unassembled WGS sequence"/>
</dbReference>
<evidence type="ECO:0000313" key="2">
    <source>
        <dbReference type="EMBL" id="RKU41780.1"/>
    </source>
</evidence>
<keyword evidence="3" id="KW-1185">Reference proteome</keyword>
<proteinExistence type="predicted"/>
<reference evidence="2 3" key="1">
    <citation type="submission" date="2018-08" db="EMBL/GenBank/DDBJ databases">
        <title>Draft genome of the lignicolous fungus Coniochaeta pulveracea.</title>
        <authorList>
            <person name="Borstlap C.J."/>
            <person name="De Witt R.N."/>
            <person name="Botha A."/>
            <person name="Volschenk H."/>
        </authorList>
    </citation>
    <scope>NUCLEOTIDE SEQUENCE [LARGE SCALE GENOMIC DNA]</scope>
    <source>
        <strain evidence="2 3">CAB683</strain>
    </source>
</reference>
<evidence type="ECO:0000313" key="3">
    <source>
        <dbReference type="Proteomes" id="UP000275385"/>
    </source>
</evidence>
<feature type="compositionally biased region" description="Basic and acidic residues" evidence="1">
    <location>
        <begin position="54"/>
        <end position="70"/>
    </location>
</feature>
<accession>A0A420Y1R5</accession>
<feature type="region of interest" description="Disordered" evidence="1">
    <location>
        <begin position="54"/>
        <end position="123"/>
    </location>
</feature>
<protein>
    <submittedName>
        <fullName evidence="2">Uncharacterized protein</fullName>
    </submittedName>
</protein>
<comment type="caution">
    <text evidence="2">The sequence shown here is derived from an EMBL/GenBank/DDBJ whole genome shotgun (WGS) entry which is preliminary data.</text>
</comment>